<accession>A0ABV1WXN7</accession>
<evidence type="ECO:0008006" key="3">
    <source>
        <dbReference type="Google" id="ProtNLM"/>
    </source>
</evidence>
<gene>
    <name evidence="1" type="ORF">ABT404_18885</name>
</gene>
<reference evidence="1 2" key="1">
    <citation type="submission" date="2024-06" db="EMBL/GenBank/DDBJ databases">
        <title>The Natural Products Discovery Center: Release of the First 8490 Sequenced Strains for Exploring Actinobacteria Biosynthetic Diversity.</title>
        <authorList>
            <person name="Kalkreuter E."/>
            <person name="Kautsar S.A."/>
            <person name="Yang D."/>
            <person name="Bader C.D."/>
            <person name="Teijaro C.N."/>
            <person name="Fluegel L."/>
            <person name="Davis C.M."/>
            <person name="Simpson J.R."/>
            <person name="Lauterbach L."/>
            <person name="Steele A.D."/>
            <person name="Gui C."/>
            <person name="Meng S."/>
            <person name="Li G."/>
            <person name="Viehrig K."/>
            <person name="Ye F."/>
            <person name="Su P."/>
            <person name="Kiefer A.F."/>
            <person name="Nichols A."/>
            <person name="Cepeda A.J."/>
            <person name="Yan W."/>
            <person name="Fan B."/>
            <person name="Jiang Y."/>
            <person name="Adhikari A."/>
            <person name="Zheng C.-J."/>
            <person name="Schuster L."/>
            <person name="Cowan T.M."/>
            <person name="Smanski M.J."/>
            <person name="Chevrette M.G."/>
            <person name="De Carvalho L.P.S."/>
            <person name="Shen B."/>
        </authorList>
    </citation>
    <scope>NUCLEOTIDE SEQUENCE [LARGE SCALE GENOMIC DNA]</scope>
    <source>
        <strain evidence="1 2">NPDC000234</strain>
    </source>
</reference>
<evidence type="ECO:0000313" key="1">
    <source>
        <dbReference type="EMBL" id="MER7181520.1"/>
    </source>
</evidence>
<evidence type="ECO:0000313" key="2">
    <source>
        <dbReference type="Proteomes" id="UP001474181"/>
    </source>
</evidence>
<dbReference type="RefSeq" id="WP_350782376.1">
    <property type="nucleotide sequence ID" value="NZ_JBEPEK010000123.1"/>
</dbReference>
<organism evidence="1 2">
    <name type="scientific">Streptomyces hyaluromycini</name>
    <dbReference type="NCBI Taxonomy" id="1377993"/>
    <lineage>
        <taxon>Bacteria</taxon>
        <taxon>Bacillati</taxon>
        <taxon>Actinomycetota</taxon>
        <taxon>Actinomycetes</taxon>
        <taxon>Kitasatosporales</taxon>
        <taxon>Streptomycetaceae</taxon>
        <taxon>Streptomyces</taxon>
    </lineage>
</organism>
<keyword evidence="2" id="KW-1185">Reference proteome</keyword>
<name>A0ABV1WXN7_9ACTN</name>
<dbReference type="Proteomes" id="UP001474181">
    <property type="component" value="Unassembled WGS sequence"/>
</dbReference>
<proteinExistence type="predicted"/>
<dbReference type="EMBL" id="JBEPEK010000123">
    <property type="protein sequence ID" value="MER7181520.1"/>
    <property type="molecule type" value="Genomic_DNA"/>
</dbReference>
<protein>
    <recommendedName>
        <fullName evidence="3">SMI1/KNR4 family protein</fullName>
    </recommendedName>
</protein>
<comment type="caution">
    <text evidence="1">The sequence shown here is derived from an EMBL/GenBank/DDBJ whole genome shotgun (WGS) entry which is preliminary data.</text>
</comment>
<sequence>MSYLAPTDNQDLLRFLRRWYGAPPAPNERLGESPEAPKVLVEWHEIAAQWGGLITSHNYAIPLPELVLEDGMIPFWVENQGTWVWAFDPNTEDHSVYEREPSDEPTPWKRTGERLPEFLIHATVLEAILGAPARKVARGAQIDDLRPPEGMRELPFPAWNWPARDSRILFGESWLALTHPSDHPKAGHDITLAAVAPKDLEWAKNSTEIKWRSYSRVQDHTTNEPLPW</sequence>